<dbReference type="RefSeq" id="WP_307690203.1">
    <property type="nucleotide sequence ID" value="NZ_JAUSRO010000007.1"/>
</dbReference>
<name>A0ABT9S7T0_9BURK</name>
<dbReference type="Gene3D" id="2.40.30.170">
    <property type="match status" value="1"/>
</dbReference>
<keyword evidence="2" id="KW-0472">Membrane</keyword>
<evidence type="ECO:0000259" key="3">
    <source>
        <dbReference type="Pfam" id="PF25876"/>
    </source>
</evidence>
<evidence type="ECO:0000259" key="4">
    <source>
        <dbReference type="Pfam" id="PF25917"/>
    </source>
</evidence>
<keyword evidence="7" id="KW-1185">Reference proteome</keyword>
<proteinExistence type="predicted"/>
<dbReference type="Gene3D" id="1.10.287.470">
    <property type="entry name" value="Helix hairpin bin"/>
    <property type="match status" value="2"/>
</dbReference>
<dbReference type="InterPro" id="IPR050739">
    <property type="entry name" value="MFP"/>
</dbReference>
<evidence type="ECO:0000313" key="7">
    <source>
        <dbReference type="Proteomes" id="UP001226867"/>
    </source>
</evidence>
<evidence type="ECO:0000256" key="2">
    <source>
        <dbReference type="SAM" id="Phobius"/>
    </source>
</evidence>
<dbReference type="PRINTS" id="PR01490">
    <property type="entry name" value="RTXTOXIND"/>
</dbReference>
<keyword evidence="2" id="KW-0812">Transmembrane</keyword>
<protein>
    <submittedName>
        <fullName evidence="6">Multidrug resistance efflux pump</fullName>
    </submittedName>
</protein>
<gene>
    <name evidence="6" type="ORF">J2W36_002664</name>
</gene>
<dbReference type="InterPro" id="IPR058625">
    <property type="entry name" value="MdtA-like_BSH"/>
</dbReference>
<dbReference type="SUPFAM" id="SSF111369">
    <property type="entry name" value="HlyD-like secretion proteins"/>
    <property type="match status" value="3"/>
</dbReference>
<sequence>MSFLSKTLRARSTWVVLIATLLCVGLVLYAWRLPPFRTGTETTENAYVRGMVTIVAPKVDGYVAEVTVQDYMAVKAGDVLVKLDDRIYRQRLEQARSALAAQEANLANTAQARAAREAAIGSSQAQIASAQAQLMNARAQLARAQADMRRATPLAQDGSLSQRERDQTEAALHQAEATVKQAEAAALQTQAGKAVATQDLRTVVVNRDAVGAAVESARAAVRLAQIDLDNTQIRAPRDGHVGEVGVKLGQYVTPGTQLMAVVPAQIWIVANFKEAQTARMAPGQPARFHVDALADAQLTGHVERLSPATGSEFSVIKQDNATGNFTKIPQRLAVRIAIDADQPLAQRLRPGMSVVVKVDTDVRAEGSRP</sequence>
<dbReference type="Gene3D" id="2.40.50.100">
    <property type="match status" value="1"/>
</dbReference>
<dbReference type="Pfam" id="PF25917">
    <property type="entry name" value="BSH_RND"/>
    <property type="match status" value="1"/>
</dbReference>
<feature type="transmembrane region" description="Helical" evidence="2">
    <location>
        <begin position="12"/>
        <end position="31"/>
    </location>
</feature>
<feature type="domain" description="Multidrug resistance protein MdtA-like alpha-helical hairpin" evidence="3">
    <location>
        <begin position="127"/>
        <end position="187"/>
    </location>
</feature>
<evidence type="ECO:0000259" key="5">
    <source>
        <dbReference type="Pfam" id="PF25954"/>
    </source>
</evidence>
<evidence type="ECO:0000313" key="6">
    <source>
        <dbReference type="EMBL" id="MDP9900401.1"/>
    </source>
</evidence>
<dbReference type="InterPro" id="IPR058624">
    <property type="entry name" value="MdtA-like_HH"/>
</dbReference>
<dbReference type="InterPro" id="IPR058792">
    <property type="entry name" value="Beta-barrel_RND_2"/>
</dbReference>
<keyword evidence="2" id="KW-1133">Transmembrane helix</keyword>
<dbReference type="Proteomes" id="UP001226867">
    <property type="component" value="Unassembled WGS sequence"/>
</dbReference>
<accession>A0ABT9S7T0</accession>
<dbReference type="PANTHER" id="PTHR30386:SF24">
    <property type="entry name" value="MULTIDRUG RESISTANCE EFFLUX PUMP"/>
    <property type="match status" value="1"/>
</dbReference>
<feature type="region of interest" description="Disordered" evidence="1">
    <location>
        <begin position="153"/>
        <end position="175"/>
    </location>
</feature>
<organism evidence="6 7">
    <name type="scientific">Variovorax ginsengisoli</name>
    <dbReference type="NCBI Taxonomy" id="363844"/>
    <lineage>
        <taxon>Bacteria</taxon>
        <taxon>Pseudomonadati</taxon>
        <taxon>Pseudomonadota</taxon>
        <taxon>Betaproteobacteria</taxon>
        <taxon>Burkholderiales</taxon>
        <taxon>Comamonadaceae</taxon>
        <taxon>Variovorax</taxon>
    </lineage>
</organism>
<dbReference type="Pfam" id="PF25876">
    <property type="entry name" value="HH_MFP_RND"/>
    <property type="match status" value="1"/>
</dbReference>
<comment type="caution">
    <text evidence="6">The sequence shown here is derived from an EMBL/GenBank/DDBJ whole genome shotgun (WGS) entry which is preliminary data.</text>
</comment>
<feature type="domain" description="Multidrug resistance protein MdtA-like barrel-sandwich hybrid" evidence="4">
    <location>
        <begin position="55"/>
        <end position="262"/>
    </location>
</feature>
<feature type="domain" description="CusB-like beta-barrel" evidence="5">
    <location>
        <begin position="265"/>
        <end position="309"/>
    </location>
</feature>
<dbReference type="Pfam" id="PF25954">
    <property type="entry name" value="Beta-barrel_RND_2"/>
    <property type="match status" value="1"/>
</dbReference>
<dbReference type="PANTHER" id="PTHR30386">
    <property type="entry name" value="MEMBRANE FUSION SUBUNIT OF EMRAB-TOLC MULTIDRUG EFFLUX PUMP"/>
    <property type="match status" value="1"/>
</dbReference>
<dbReference type="EMBL" id="JAUSRO010000007">
    <property type="protein sequence ID" value="MDP9900401.1"/>
    <property type="molecule type" value="Genomic_DNA"/>
</dbReference>
<reference evidence="6 7" key="1">
    <citation type="submission" date="2023-07" db="EMBL/GenBank/DDBJ databases">
        <title>Sorghum-associated microbial communities from plants grown in Nebraska, USA.</title>
        <authorList>
            <person name="Schachtman D."/>
        </authorList>
    </citation>
    <scope>NUCLEOTIDE SEQUENCE [LARGE SCALE GENOMIC DNA]</scope>
    <source>
        <strain evidence="6 7">DS1607</strain>
    </source>
</reference>
<evidence type="ECO:0000256" key="1">
    <source>
        <dbReference type="SAM" id="MobiDB-lite"/>
    </source>
</evidence>